<keyword evidence="2" id="KW-1185">Reference proteome</keyword>
<comment type="caution">
    <text evidence="1">The sequence shown here is derived from an EMBL/GenBank/DDBJ whole genome shotgun (WGS) entry which is preliminary data.</text>
</comment>
<dbReference type="AlphaFoldDB" id="A0AAV8XW18"/>
<dbReference type="EMBL" id="JANEYF010002745">
    <property type="protein sequence ID" value="KAJ8942674.1"/>
    <property type="molecule type" value="Genomic_DNA"/>
</dbReference>
<proteinExistence type="predicted"/>
<name>A0AAV8XW18_9CUCU</name>
<reference evidence="1" key="1">
    <citation type="journal article" date="2023" name="Insect Mol. Biol.">
        <title>Genome sequencing provides insights into the evolution of gene families encoding plant cell wall-degrading enzymes in longhorned beetles.</title>
        <authorList>
            <person name="Shin N.R."/>
            <person name="Okamura Y."/>
            <person name="Kirsch R."/>
            <person name="Pauchet Y."/>
        </authorList>
    </citation>
    <scope>NUCLEOTIDE SEQUENCE</scope>
    <source>
        <strain evidence="1">RBIC_L_NR</strain>
    </source>
</reference>
<protein>
    <submittedName>
        <fullName evidence="1">Uncharacterized protein</fullName>
    </submittedName>
</protein>
<gene>
    <name evidence="1" type="ORF">NQ314_009996</name>
</gene>
<evidence type="ECO:0000313" key="1">
    <source>
        <dbReference type="EMBL" id="KAJ8942674.1"/>
    </source>
</evidence>
<evidence type="ECO:0000313" key="2">
    <source>
        <dbReference type="Proteomes" id="UP001162156"/>
    </source>
</evidence>
<organism evidence="1 2">
    <name type="scientific">Rhamnusium bicolor</name>
    <dbReference type="NCBI Taxonomy" id="1586634"/>
    <lineage>
        <taxon>Eukaryota</taxon>
        <taxon>Metazoa</taxon>
        <taxon>Ecdysozoa</taxon>
        <taxon>Arthropoda</taxon>
        <taxon>Hexapoda</taxon>
        <taxon>Insecta</taxon>
        <taxon>Pterygota</taxon>
        <taxon>Neoptera</taxon>
        <taxon>Endopterygota</taxon>
        <taxon>Coleoptera</taxon>
        <taxon>Polyphaga</taxon>
        <taxon>Cucujiformia</taxon>
        <taxon>Chrysomeloidea</taxon>
        <taxon>Cerambycidae</taxon>
        <taxon>Lepturinae</taxon>
        <taxon>Rhagiini</taxon>
        <taxon>Rhamnusium</taxon>
    </lineage>
</organism>
<sequence length="156" mass="17953">MLVLNKFNAFFQSEKILTPFIYSECLRFLKTLGSNFLKKEYLSGQIVNLNTLHPHCILPIEAIQVGSSTSDLIASFDKNLKEQFLFKCLAFYQKAFQECLNRFPLNNFFKNLNIIQIDNALNPAVNTEIKCVAEKIIPNNVDSCTKECNQLKNLFF</sequence>
<accession>A0AAV8XW18</accession>
<dbReference type="Proteomes" id="UP001162156">
    <property type="component" value="Unassembled WGS sequence"/>
</dbReference>